<sequence>MRQSGMKPNDETFSAVLSACTCIGAIKEGFRHFDAMKNDYGIEPKLQHYEGALMFYVDRGISQKLWSTWNFAREFTEIWENAEELMVALDTSNSYPKKIPTPPPKRQPATNMLEGKSRLAVPLHRGVS</sequence>
<organism evidence="1 2">
    <name type="scientific">Melastoma candidum</name>
    <dbReference type="NCBI Taxonomy" id="119954"/>
    <lineage>
        <taxon>Eukaryota</taxon>
        <taxon>Viridiplantae</taxon>
        <taxon>Streptophyta</taxon>
        <taxon>Embryophyta</taxon>
        <taxon>Tracheophyta</taxon>
        <taxon>Spermatophyta</taxon>
        <taxon>Magnoliopsida</taxon>
        <taxon>eudicotyledons</taxon>
        <taxon>Gunneridae</taxon>
        <taxon>Pentapetalae</taxon>
        <taxon>rosids</taxon>
        <taxon>malvids</taxon>
        <taxon>Myrtales</taxon>
        <taxon>Melastomataceae</taxon>
        <taxon>Melastomatoideae</taxon>
        <taxon>Melastomateae</taxon>
        <taxon>Melastoma</taxon>
    </lineage>
</organism>
<proteinExistence type="predicted"/>
<keyword evidence="2" id="KW-1185">Reference proteome</keyword>
<protein>
    <submittedName>
        <fullName evidence="1">Uncharacterized protein</fullName>
    </submittedName>
</protein>
<evidence type="ECO:0000313" key="1">
    <source>
        <dbReference type="EMBL" id="KAI4383503.1"/>
    </source>
</evidence>
<evidence type="ECO:0000313" key="2">
    <source>
        <dbReference type="Proteomes" id="UP001057402"/>
    </source>
</evidence>
<accession>A0ACB9RWW3</accession>
<comment type="caution">
    <text evidence="1">The sequence shown here is derived from an EMBL/GenBank/DDBJ whole genome shotgun (WGS) entry which is preliminary data.</text>
</comment>
<dbReference type="Proteomes" id="UP001057402">
    <property type="component" value="Chromosome 3"/>
</dbReference>
<gene>
    <name evidence="1" type="ORF">MLD38_009334</name>
</gene>
<dbReference type="EMBL" id="CM042882">
    <property type="protein sequence ID" value="KAI4383503.1"/>
    <property type="molecule type" value="Genomic_DNA"/>
</dbReference>
<reference evidence="2" key="1">
    <citation type="journal article" date="2023" name="Front. Plant Sci.">
        <title>Chromosomal-level genome assembly of Melastoma candidum provides insights into trichome evolution.</title>
        <authorList>
            <person name="Zhong Y."/>
            <person name="Wu W."/>
            <person name="Sun C."/>
            <person name="Zou P."/>
            <person name="Liu Y."/>
            <person name="Dai S."/>
            <person name="Zhou R."/>
        </authorList>
    </citation>
    <scope>NUCLEOTIDE SEQUENCE [LARGE SCALE GENOMIC DNA]</scope>
</reference>
<name>A0ACB9RWW3_9MYRT</name>